<dbReference type="EMBL" id="LQYT01000037">
    <property type="protein sequence ID" value="KYD19909.1"/>
    <property type="molecule type" value="Genomic_DNA"/>
</dbReference>
<evidence type="ECO:0000313" key="4">
    <source>
        <dbReference type="Proteomes" id="UP000075683"/>
    </source>
</evidence>
<feature type="region of interest" description="Disordered" evidence="1">
    <location>
        <begin position="1"/>
        <end position="75"/>
    </location>
</feature>
<evidence type="ECO:0000256" key="1">
    <source>
        <dbReference type="SAM" id="MobiDB-lite"/>
    </source>
</evidence>
<reference evidence="2 4" key="1">
    <citation type="submission" date="2016-01" db="EMBL/GenBank/DDBJ databases">
        <title>Draft Genome Sequences of Seven Thermophilic Sporeformers Isolated from Foods.</title>
        <authorList>
            <person name="Berendsen E.M."/>
            <person name="Wells-Bennik M.H."/>
            <person name="Krawcyk A.O."/>
            <person name="De Jong A."/>
            <person name="Holsappel S."/>
            <person name="Eijlander R.T."/>
            <person name="Kuipers O.P."/>
        </authorList>
    </citation>
    <scope>NUCLEOTIDE SEQUENCE [LARGE SCALE GENOMIC DNA]</scope>
    <source>
        <strain evidence="2 4">B4135</strain>
    </source>
</reference>
<dbReference type="EMBL" id="QEWE01000015">
    <property type="protein sequence ID" value="REJ29027.1"/>
    <property type="molecule type" value="Genomic_DNA"/>
</dbReference>
<evidence type="ECO:0000313" key="3">
    <source>
        <dbReference type="EMBL" id="REJ29027.1"/>
    </source>
</evidence>
<dbReference type="Proteomes" id="UP000257014">
    <property type="component" value="Unassembled WGS sequence"/>
</dbReference>
<dbReference type="STRING" id="301148.B4135_0808"/>
<feature type="compositionally biased region" description="Basic and acidic residues" evidence="1">
    <location>
        <begin position="55"/>
        <end position="75"/>
    </location>
</feature>
<reference evidence="3 5" key="2">
    <citation type="submission" date="2018-03" db="EMBL/GenBank/DDBJ databases">
        <authorList>
            <person name="Keele B.F."/>
        </authorList>
    </citation>
    <scope>NUCLEOTIDE SEQUENCE [LARGE SCALE GENOMIC DNA]</scope>
    <source>
        <strain evidence="3">ZCTH4_d</strain>
    </source>
</reference>
<proteinExistence type="predicted"/>
<protein>
    <submittedName>
        <fullName evidence="2">Uncharacterized protein</fullName>
    </submittedName>
</protein>
<evidence type="ECO:0000313" key="2">
    <source>
        <dbReference type="EMBL" id="KYD19909.1"/>
    </source>
</evidence>
<comment type="caution">
    <text evidence="2">The sequence shown here is derived from an EMBL/GenBank/DDBJ whole genome shotgun (WGS) entry which is preliminary data.</text>
</comment>
<sequence>MPGSAEKGVRRLRGKEGTSLFRNLAAAKTRPPDQGMNAENHEKNLPPGHGISAGKAKEGARGFHRIEPFPRDPDW</sequence>
<accession>A0A150M726</accession>
<gene>
    <name evidence="2" type="ORF">B4135_0808</name>
    <name evidence="3" type="ORF">C6P37_07245</name>
</gene>
<dbReference type="AlphaFoldDB" id="A0A150M726"/>
<dbReference type="Proteomes" id="UP000075683">
    <property type="component" value="Unassembled WGS sequence"/>
</dbReference>
<organism evidence="2 4">
    <name type="scientific">Caldibacillus debilis</name>
    <dbReference type="NCBI Taxonomy" id="301148"/>
    <lineage>
        <taxon>Bacteria</taxon>
        <taxon>Bacillati</taxon>
        <taxon>Bacillota</taxon>
        <taxon>Bacilli</taxon>
        <taxon>Bacillales</taxon>
        <taxon>Bacillaceae</taxon>
        <taxon>Caldibacillus</taxon>
    </lineage>
</organism>
<evidence type="ECO:0000313" key="5">
    <source>
        <dbReference type="Proteomes" id="UP000257014"/>
    </source>
</evidence>
<name>A0A150M726_9BACI</name>